<dbReference type="Gene3D" id="3.30.70.330">
    <property type="match status" value="1"/>
</dbReference>
<protein>
    <recommendedName>
        <fullName evidence="2">RRM domain-containing protein</fullName>
    </recommendedName>
</protein>
<feature type="domain" description="RRM" evidence="2">
    <location>
        <begin position="49"/>
        <end position="116"/>
    </location>
</feature>
<accession>A0A0C2C577</accession>
<dbReference type="PROSITE" id="PS50102">
    <property type="entry name" value="RRM"/>
    <property type="match status" value="1"/>
</dbReference>
<dbReference type="GO" id="GO:0003723">
    <property type="term" value="F:RNA binding"/>
    <property type="evidence" value="ECO:0007669"/>
    <property type="project" value="UniProtKB-UniRule"/>
</dbReference>
<name>A0A0C2C577_9BILA</name>
<dbReference type="Proteomes" id="UP000054047">
    <property type="component" value="Unassembled WGS sequence"/>
</dbReference>
<evidence type="ECO:0000256" key="1">
    <source>
        <dbReference type="PROSITE-ProRule" id="PRU00176"/>
    </source>
</evidence>
<dbReference type="InterPro" id="IPR035979">
    <property type="entry name" value="RBD_domain_sf"/>
</dbReference>
<dbReference type="Pfam" id="PF00076">
    <property type="entry name" value="RRM_1"/>
    <property type="match status" value="1"/>
</dbReference>
<dbReference type="AlphaFoldDB" id="A0A0C2C577"/>
<sequence>MGGRALTVDWARAEHTVSAEIMKTATAVSILENTLIEHADPTLSSAIVANLFIRNIAPGTSEYALKQLFGAEEAGVARVKIQRTYGFIRFHKRAQAEAATGVAWKSAGLVLLLLDGVRRGHRQQGDISSCQFPSTFSNIQFQRTASKDFLRQIEAPLFTPPVLDMPLLTPANTPVANTPGPSSLLPALPIAYFAPSPALPIHATPVADQSTAITVRSIYYIMLTMICTYNKPGVQKCPKRSLRQTFAVLDVELLISPPIAPSVCKVSSCFCLAKFKT</sequence>
<evidence type="ECO:0000259" key="2">
    <source>
        <dbReference type="PROSITE" id="PS50102"/>
    </source>
</evidence>
<evidence type="ECO:0000313" key="3">
    <source>
        <dbReference type="EMBL" id="KIH44832.1"/>
    </source>
</evidence>
<organism evidence="3 4">
    <name type="scientific">Ancylostoma duodenale</name>
    <dbReference type="NCBI Taxonomy" id="51022"/>
    <lineage>
        <taxon>Eukaryota</taxon>
        <taxon>Metazoa</taxon>
        <taxon>Ecdysozoa</taxon>
        <taxon>Nematoda</taxon>
        <taxon>Chromadorea</taxon>
        <taxon>Rhabditida</taxon>
        <taxon>Rhabditina</taxon>
        <taxon>Rhabditomorpha</taxon>
        <taxon>Strongyloidea</taxon>
        <taxon>Ancylostomatidae</taxon>
        <taxon>Ancylostomatinae</taxon>
        <taxon>Ancylostoma</taxon>
    </lineage>
</organism>
<reference evidence="3 4" key="1">
    <citation type="submission" date="2013-12" db="EMBL/GenBank/DDBJ databases">
        <title>Draft genome of the parsitic nematode Ancylostoma duodenale.</title>
        <authorList>
            <person name="Mitreva M."/>
        </authorList>
    </citation>
    <scope>NUCLEOTIDE SEQUENCE [LARGE SCALE GENOMIC DNA]</scope>
    <source>
        <strain evidence="3 4">Zhejiang</strain>
    </source>
</reference>
<dbReference type="EMBL" id="KN775248">
    <property type="protein sequence ID" value="KIH44832.1"/>
    <property type="molecule type" value="Genomic_DNA"/>
</dbReference>
<keyword evidence="1" id="KW-0694">RNA-binding</keyword>
<proteinExistence type="predicted"/>
<keyword evidence="4" id="KW-1185">Reference proteome</keyword>
<evidence type="ECO:0000313" key="4">
    <source>
        <dbReference type="Proteomes" id="UP000054047"/>
    </source>
</evidence>
<gene>
    <name evidence="3" type="ORF">ANCDUO_25136</name>
</gene>
<dbReference type="OrthoDB" id="5850218at2759"/>
<dbReference type="SUPFAM" id="SSF54928">
    <property type="entry name" value="RNA-binding domain, RBD"/>
    <property type="match status" value="1"/>
</dbReference>
<dbReference type="InterPro" id="IPR000504">
    <property type="entry name" value="RRM_dom"/>
</dbReference>
<dbReference type="InterPro" id="IPR012677">
    <property type="entry name" value="Nucleotide-bd_a/b_plait_sf"/>
</dbReference>